<dbReference type="InterPro" id="IPR027417">
    <property type="entry name" value="P-loop_NTPase"/>
</dbReference>
<evidence type="ECO:0000313" key="3">
    <source>
        <dbReference type="WBParaSite" id="nRc.2.0.1.t11801-RA"/>
    </source>
</evidence>
<accession>A0A915IF04</accession>
<sequence>MQWSSGCPLFLRHAMEQLMPTFNGAADAHFKLVLIDEAAQDTEPTTLIPITRNHISGRVTLLGDPCQLGLCVTSGEAEQMGFGHTLFKQLYNMHIP</sequence>
<dbReference type="GO" id="GO:0004386">
    <property type="term" value="F:helicase activity"/>
    <property type="evidence" value="ECO:0007669"/>
    <property type="project" value="InterPro"/>
</dbReference>
<protein>
    <submittedName>
        <fullName evidence="3">DNA2/NAM7 helicase helicase domain-containing protein</fullName>
    </submittedName>
</protein>
<dbReference type="PANTHER" id="PTHR10887:SF495">
    <property type="entry name" value="HELICASE SENATAXIN ISOFORM X1-RELATED"/>
    <property type="match status" value="1"/>
</dbReference>
<dbReference type="Pfam" id="PF13086">
    <property type="entry name" value="AAA_11"/>
    <property type="match status" value="1"/>
</dbReference>
<dbReference type="WBParaSite" id="nRc.2.0.1.t11801-RA">
    <property type="protein sequence ID" value="nRc.2.0.1.t11801-RA"/>
    <property type="gene ID" value="nRc.2.0.1.g11801"/>
</dbReference>
<evidence type="ECO:0000259" key="1">
    <source>
        <dbReference type="Pfam" id="PF13086"/>
    </source>
</evidence>
<dbReference type="PANTHER" id="PTHR10887">
    <property type="entry name" value="DNA2/NAM7 HELICASE FAMILY"/>
    <property type="match status" value="1"/>
</dbReference>
<name>A0A915IF04_ROMCU</name>
<proteinExistence type="predicted"/>
<keyword evidence="2" id="KW-1185">Reference proteome</keyword>
<evidence type="ECO:0000313" key="2">
    <source>
        <dbReference type="Proteomes" id="UP000887565"/>
    </source>
</evidence>
<dbReference type="InterPro" id="IPR041677">
    <property type="entry name" value="DNA2/NAM7_AAA_11"/>
</dbReference>
<dbReference type="SUPFAM" id="SSF52540">
    <property type="entry name" value="P-loop containing nucleoside triphosphate hydrolases"/>
    <property type="match status" value="1"/>
</dbReference>
<reference evidence="3" key="1">
    <citation type="submission" date="2022-11" db="UniProtKB">
        <authorList>
            <consortium name="WormBaseParasite"/>
        </authorList>
    </citation>
    <scope>IDENTIFICATION</scope>
</reference>
<organism evidence="2 3">
    <name type="scientific">Romanomermis culicivorax</name>
    <name type="common">Nematode worm</name>
    <dbReference type="NCBI Taxonomy" id="13658"/>
    <lineage>
        <taxon>Eukaryota</taxon>
        <taxon>Metazoa</taxon>
        <taxon>Ecdysozoa</taxon>
        <taxon>Nematoda</taxon>
        <taxon>Enoplea</taxon>
        <taxon>Dorylaimia</taxon>
        <taxon>Mermithida</taxon>
        <taxon>Mermithoidea</taxon>
        <taxon>Mermithidae</taxon>
        <taxon>Romanomermis</taxon>
    </lineage>
</organism>
<feature type="domain" description="DNA2/NAM7 helicase helicase" evidence="1">
    <location>
        <begin position="26"/>
        <end position="68"/>
    </location>
</feature>
<dbReference type="Gene3D" id="3.40.50.300">
    <property type="entry name" value="P-loop containing nucleotide triphosphate hydrolases"/>
    <property type="match status" value="1"/>
</dbReference>
<dbReference type="AlphaFoldDB" id="A0A915IF04"/>
<dbReference type="Proteomes" id="UP000887565">
    <property type="component" value="Unplaced"/>
</dbReference>
<dbReference type="InterPro" id="IPR045055">
    <property type="entry name" value="DNA2/NAM7-like"/>
</dbReference>